<dbReference type="KEGG" id="prag:EKN56_14700"/>
<dbReference type="RefSeq" id="WP_130592473.1">
    <property type="nucleotide sequence ID" value="NZ_CP034752.1"/>
</dbReference>
<protein>
    <submittedName>
        <fullName evidence="3">HIT family protein</fullName>
    </submittedName>
</protein>
<dbReference type="GO" id="GO:0003824">
    <property type="term" value="F:catalytic activity"/>
    <property type="evidence" value="ECO:0007669"/>
    <property type="project" value="InterPro"/>
</dbReference>
<dbReference type="InterPro" id="IPR036265">
    <property type="entry name" value="HIT-like_sf"/>
</dbReference>
<dbReference type="Gene3D" id="3.30.428.10">
    <property type="entry name" value="HIT-like"/>
    <property type="match status" value="1"/>
</dbReference>
<dbReference type="InterPro" id="IPR026026">
    <property type="entry name" value="HIT_Hint"/>
</dbReference>
<name>A0A411WMR3_9GAMM</name>
<proteinExistence type="predicted"/>
<dbReference type="SUPFAM" id="SSF54197">
    <property type="entry name" value="HIT-like"/>
    <property type="match status" value="1"/>
</dbReference>
<feature type="short sequence motif" description="Histidine triad motif" evidence="1">
    <location>
        <begin position="90"/>
        <end position="94"/>
    </location>
</feature>
<organism evidence="3 4">
    <name type="scientific">Limnobaculum zhutongyuii</name>
    <dbReference type="NCBI Taxonomy" id="2498113"/>
    <lineage>
        <taxon>Bacteria</taxon>
        <taxon>Pseudomonadati</taxon>
        <taxon>Pseudomonadota</taxon>
        <taxon>Gammaproteobacteria</taxon>
        <taxon>Enterobacterales</taxon>
        <taxon>Budviciaceae</taxon>
        <taxon>Limnobaculum</taxon>
    </lineage>
</organism>
<dbReference type="Proteomes" id="UP000293154">
    <property type="component" value="Chromosome"/>
</dbReference>
<dbReference type="AlphaFoldDB" id="A0A411WMR3"/>
<dbReference type="InterPro" id="IPR011146">
    <property type="entry name" value="HIT-like"/>
</dbReference>
<keyword evidence="4" id="KW-1185">Reference proteome</keyword>
<reference evidence="3 4" key="1">
    <citation type="submission" date="2019-03" db="EMBL/GenBank/DDBJ databases">
        <title>Pragia sp. nov. isolated from the gut tract of Carduelis flavirostris.</title>
        <authorList>
            <person name="Ge Y."/>
        </authorList>
    </citation>
    <scope>NUCLEOTIDE SEQUENCE [LARGE SCALE GENOMIC DNA]</scope>
    <source>
        <strain evidence="3 4">CF-458</strain>
    </source>
</reference>
<dbReference type="OrthoDB" id="9799145at2"/>
<dbReference type="PIRSF" id="PIRSF000714">
    <property type="entry name" value="HIT"/>
    <property type="match status" value="1"/>
</dbReference>
<accession>A0A411WMR3</accession>
<evidence type="ECO:0000313" key="3">
    <source>
        <dbReference type="EMBL" id="QBH97541.1"/>
    </source>
</evidence>
<gene>
    <name evidence="3" type="ORF">EKN56_14700</name>
</gene>
<dbReference type="EMBL" id="CP034752">
    <property type="protein sequence ID" value="QBH97541.1"/>
    <property type="molecule type" value="Genomic_DNA"/>
</dbReference>
<evidence type="ECO:0000313" key="4">
    <source>
        <dbReference type="Proteomes" id="UP000293154"/>
    </source>
</evidence>
<dbReference type="Pfam" id="PF01230">
    <property type="entry name" value="HIT"/>
    <property type="match status" value="1"/>
</dbReference>
<evidence type="ECO:0000259" key="2">
    <source>
        <dbReference type="PROSITE" id="PS51084"/>
    </source>
</evidence>
<evidence type="ECO:0000256" key="1">
    <source>
        <dbReference type="PROSITE-ProRule" id="PRU00464"/>
    </source>
</evidence>
<dbReference type="PROSITE" id="PS51084">
    <property type="entry name" value="HIT_2"/>
    <property type="match status" value="1"/>
</dbReference>
<sequence>MSNASCGYCHPENEYVLWRDDQCRVLFVEQTDFTGWCRVVWNEHLAELSDLDPQQRNRIMQVVAEVEKNIRQLLSPKKMNVASLGTGLPHLHWHIIPRNEDDSHFPEPVWCQPLRQGVVRPLPENFVDEMKARLNAAL</sequence>
<feature type="domain" description="HIT" evidence="2">
    <location>
        <begin position="4"/>
        <end position="105"/>
    </location>
</feature>